<accession>A0A8H9KWR0</accession>
<name>A0A8H9KWR0_9SPHI</name>
<dbReference type="RefSeq" id="WP_182498253.1">
    <property type="nucleotide sequence ID" value="NZ_BMKM01000008.1"/>
</dbReference>
<dbReference type="EMBL" id="BMKM01000008">
    <property type="protein sequence ID" value="GGE28322.1"/>
    <property type="molecule type" value="Genomic_DNA"/>
</dbReference>
<dbReference type="Proteomes" id="UP000614460">
    <property type="component" value="Unassembled WGS sequence"/>
</dbReference>
<evidence type="ECO:0000313" key="2">
    <source>
        <dbReference type="Proteomes" id="UP000614460"/>
    </source>
</evidence>
<keyword evidence="2" id="KW-1185">Reference proteome</keyword>
<reference evidence="1" key="1">
    <citation type="journal article" date="2014" name="Int. J. Syst. Evol. Microbiol.">
        <title>Complete genome sequence of Corynebacterium casei LMG S-19264T (=DSM 44701T), isolated from a smear-ripened cheese.</title>
        <authorList>
            <consortium name="US DOE Joint Genome Institute (JGI-PGF)"/>
            <person name="Walter F."/>
            <person name="Albersmeier A."/>
            <person name="Kalinowski J."/>
            <person name="Ruckert C."/>
        </authorList>
    </citation>
    <scope>NUCLEOTIDE SEQUENCE</scope>
    <source>
        <strain evidence="1">CGMCC 1.15966</strain>
    </source>
</reference>
<evidence type="ECO:0000313" key="1">
    <source>
        <dbReference type="EMBL" id="GGE28322.1"/>
    </source>
</evidence>
<gene>
    <name evidence="1" type="ORF">GCM10011516_27490</name>
</gene>
<sequence>METTIVNYKLRLYQNGITNIFTKSINEDLFTILEHLYYNDYPNDLEAIKIIYSILSDEVDDEDYFDMGYDVDNDDLVDVLFTFCINNGVGKTELAIQLGKFLIQTPQRLFPTYEDFHYQLAQCFFNSALLANGYDSELSLSMELNEIVNNDLLVVYSDEHNQLLYGNEGSI</sequence>
<reference evidence="1" key="2">
    <citation type="submission" date="2020-09" db="EMBL/GenBank/DDBJ databases">
        <authorList>
            <person name="Sun Q."/>
            <person name="Zhou Y."/>
        </authorList>
    </citation>
    <scope>NUCLEOTIDE SEQUENCE</scope>
    <source>
        <strain evidence="1">CGMCC 1.15966</strain>
    </source>
</reference>
<comment type="caution">
    <text evidence="1">The sequence shown here is derived from an EMBL/GenBank/DDBJ whole genome shotgun (WGS) entry which is preliminary data.</text>
</comment>
<dbReference type="AlphaFoldDB" id="A0A8H9KWR0"/>
<organism evidence="1 2">
    <name type="scientific">Sphingobacterium cellulitidis</name>
    <dbReference type="NCBI Taxonomy" id="1768011"/>
    <lineage>
        <taxon>Bacteria</taxon>
        <taxon>Pseudomonadati</taxon>
        <taxon>Bacteroidota</taxon>
        <taxon>Sphingobacteriia</taxon>
        <taxon>Sphingobacteriales</taxon>
        <taxon>Sphingobacteriaceae</taxon>
        <taxon>Sphingobacterium</taxon>
    </lineage>
</organism>
<protein>
    <submittedName>
        <fullName evidence="1">Uncharacterized protein</fullName>
    </submittedName>
</protein>
<proteinExistence type="predicted"/>